<organism evidence="1">
    <name type="scientific">marine sediment metagenome</name>
    <dbReference type="NCBI Taxonomy" id="412755"/>
    <lineage>
        <taxon>unclassified sequences</taxon>
        <taxon>metagenomes</taxon>
        <taxon>ecological metagenomes</taxon>
    </lineage>
</organism>
<gene>
    <name evidence="1" type="ORF">S03H2_69569</name>
</gene>
<evidence type="ECO:0000313" key="1">
    <source>
        <dbReference type="EMBL" id="GAH98451.1"/>
    </source>
</evidence>
<name>X1JUP8_9ZZZZ</name>
<reference evidence="1" key="1">
    <citation type="journal article" date="2014" name="Front. Microbiol.">
        <title>High frequency of phylogenetically diverse reductive dehalogenase-homologous genes in deep subseafloor sedimentary metagenomes.</title>
        <authorList>
            <person name="Kawai M."/>
            <person name="Futagami T."/>
            <person name="Toyoda A."/>
            <person name="Takaki Y."/>
            <person name="Nishi S."/>
            <person name="Hori S."/>
            <person name="Arai W."/>
            <person name="Tsubouchi T."/>
            <person name="Morono Y."/>
            <person name="Uchiyama I."/>
            <person name="Ito T."/>
            <person name="Fujiyama A."/>
            <person name="Inagaki F."/>
            <person name="Takami H."/>
        </authorList>
    </citation>
    <scope>NUCLEOTIDE SEQUENCE</scope>
    <source>
        <strain evidence="1">Expedition CK06-06</strain>
    </source>
</reference>
<accession>X1JUP8</accession>
<comment type="caution">
    <text evidence="1">The sequence shown here is derived from an EMBL/GenBank/DDBJ whole genome shotgun (WGS) entry which is preliminary data.</text>
</comment>
<proteinExistence type="predicted"/>
<sequence>RSKPPDGMVLAQSPEGAKADRALTGPANIFRPSGPALTRVVLLARRAGRQ</sequence>
<dbReference type="EMBL" id="BARU01045994">
    <property type="protein sequence ID" value="GAH98451.1"/>
    <property type="molecule type" value="Genomic_DNA"/>
</dbReference>
<feature type="non-terminal residue" evidence="1">
    <location>
        <position position="1"/>
    </location>
</feature>
<protein>
    <submittedName>
        <fullName evidence="1">Uncharacterized protein</fullName>
    </submittedName>
</protein>
<dbReference type="AlphaFoldDB" id="X1JUP8"/>